<dbReference type="SUPFAM" id="SSF90123">
    <property type="entry name" value="ABC transporter transmembrane region"/>
    <property type="match status" value="1"/>
</dbReference>
<feature type="region of interest" description="Disordered" evidence="9">
    <location>
        <begin position="347"/>
        <end position="366"/>
    </location>
</feature>
<dbReference type="InterPro" id="IPR011527">
    <property type="entry name" value="ABC1_TM_dom"/>
</dbReference>
<evidence type="ECO:0000256" key="1">
    <source>
        <dbReference type="ARBA" id="ARBA00004141"/>
    </source>
</evidence>
<dbReference type="InterPro" id="IPR044746">
    <property type="entry name" value="ABCC_6TM_D1"/>
</dbReference>
<evidence type="ECO:0000313" key="13">
    <source>
        <dbReference type="Proteomes" id="UP000324800"/>
    </source>
</evidence>
<feature type="compositionally biased region" description="Acidic residues" evidence="9">
    <location>
        <begin position="878"/>
        <end position="908"/>
    </location>
</feature>
<comment type="caution">
    <text evidence="12">The sequence shown here is derived from an EMBL/GenBank/DDBJ whole genome shotgun (WGS) entry which is preliminary data.</text>
</comment>
<keyword evidence="8" id="KW-0175">Coiled coil</keyword>
<proteinExistence type="predicted"/>
<keyword evidence="7 10" id="KW-0472">Membrane</keyword>
<feature type="region of interest" description="Disordered" evidence="9">
    <location>
        <begin position="214"/>
        <end position="248"/>
    </location>
</feature>
<evidence type="ECO:0000256" key="7">
    <source>
        <dbReference type="ARBA" id="ARBA00023136"/>
    </source>
</evidence>
<feature type="compositionally biased region" description="Polar residues" evidence="9">
    <location>
        <begin position="237"/>
        <end position="248"/>
    </location>
</feature>
<name>A0A5J4WBF0_9EUKA</name>
<evidence type="ECO:0000256" key="6">
    <source>
        <dbReference type="ARBA" id="ARBA00022989"/>
    </source>
</evidence>
<dbReference type="InterPro" id="IPR036640">
    <property type="entry name" value="ABC1_TM_sf"/>
</dbReference>
<feature type="compositionally biased region" description="Basic and acidic residues" evidence="9">
    <location>
        <begin position="909"/>
        <end position="921"/>
    </location>
</feature>
<keyword evidence="3 10" id="KW-0812">Transmembrane</keyword>
<dbReference type="GO" id="GO:0016020">
    <property type="term" value="C:membrane"/>
    <property type="evidence" value="ECO:0007669"/>
    <property type="project" value="UniProtKB-SubCell"/>
</dbReference>
<dbReference type="OrthoDB" id="6500128at2759"/>
<dbReference type="PROSITE" id="PS50929">
    <property type="entry name" value="ABC_TM1F"/>
    <property type="match status" value="1"/>
</dbReference>
<accession>A0A5J4WBF0</accession>
<sequence>MEDDLLRQGLIQYLREECRQKDEQIGRLAQDIAVIKEIHHREIDLVVSECESVLEKKEHDIQILQAQHGELEGKIRFFEGTDEENNQLRTLLNQLAERQALQELNHRREVANIEDFVNKTRILLIHTYRDALQEIDNQKRAEVSASVGEEALIIAEQNEILKEELDHQQKGIESTYDRLLMMEKKLEKAEQERDIAEGLVKDLTKQAAGQLLEKGKQGFDENEEKQKIQKEEIRKSPSPSIGNRNTYISNYTRSKSKIAQRLFEEAELAREEELKQERQRIEDEMERLWQNRLHNKENALNGDNIDGEGQSNIQSTLDAESRQTEIESNSAEAQLLIHQLDRISQPLHQDSWGSKGKGTRKEKDLQTTQLQSTFGSNLLAKSHQITSTQPKIVKRTVPLIEPSVKVGKNQTYDSDSFKYRSDLNVASCNVAEFEEVWSKEMKKKSPSLLLAFGKLFWRRFFRCYFFRFIATILSFATTYMMRAILIWTNDPKGTVIQGIWLSVAYFLIYFLQSIFQARRNFELMINGHIMRSTVIAAVFRRSLSLSSDARQDLGSGKILNLVSTDASRLESTLDECEAFLEVPIQIILSTVSLLTFLDKSSLVGMVVLIVMSPLSFVISRSNMAMHKQRMAITDRRVKRTTEAIQGIKIVKMNAWEKPIKDSISDIRDQELKLMRKMTIWRTLTQFISQSSHILSVISIIIARFAQNLPFTQAQIFPAISVLNQLRQPIMNIPTLISSIIETKSVFDRFQSFLTSESLRGNGGIKARERIIGLKQAEEEKKIKEEREKRKQKQNKLTKRSVISYLQECWNIGKWGPRIHINKKGYIIDNDDDDDEDDIIQTVKKKNKSHQTGLKKLRFMEEGRLKFGYKKLQSDEEYENLFESDDDSSNNNNDDEYEDEDEDEDEYDDDGRIRDSDPLLERKQKKSGSNKNNELTDDIDLNKPALISNIVSLQNASFSWSKYAELQLDEDERESNERQLLFGKTQGSKENTG</sequence>
<feature type="transmembrane region" description="Helical" evidence="10">
    <location>
        <begin position="494"/>
        <end position="515"/>
    </location>
</feature>
<feature type="transmembrane region" description="Helical" evidence="10">
    <location>
        <begin position="464"/>
        <end position="488"/>
    </location>
</feature>
<feature type="region of interest" description="Disordered" evidence="9">
    <location>
        <begin position="969"/>
        <end position="992"/>
    </location>
</feature>
<evidence type="ECO:0000256" key="2">
    <source>
        <dbReference type="ARBA" id="ARBA00022448"/>
    </source>
</evidence>
<gene>
    <name evidence="12" type="ORF">EZS28_012217</name>
</gene>
<dbReference type="AlphaFoldDB" id="A0A5J4WBF0"/>
<dbReference type="GO" id="GO:0140359">
    <property type="term" value="F:ABC-type transporter activity"/>
    <property type="evidence" value="ECO:0007669"/>
    <property type="project" value="InterPro"/>
</dbReference>
<dbReference type="CDD" id="cd18579">
    <property type="entry name" value="ABC_6TM_ABCC_D1"/>
    <property type="match status" value="1"/>
</dbReference>
<reference evidence="12 13" key="1">
    <citation type="submission" date="2019-03" db="EMBL/GenBank/DDBJ databases">
        <title>Single cell metagenomics reveals metabolic interactions within the superorganism composed of flagellate Streblomastix strix and complex community of Bacteroidetes bacteria on its surface.</title>
        <authorList>
            <person name="Treitli S.C."/>
            <person name="Kolisko M."/>
            <person name="Husnik F."/>
            <person name="Keeling P."/>
            <person name="Hampl V."/>
        </authorList>
    </citation>
    <scope>NUCLEOTIDE SEQUENCE [LARGE SCALE GENOMIC DNA]</scope>
    <source>
        <strain evidence="12">ST1C</strain>
    </source>
</reference>
<dbReference type="EMBL" id="SNRW01002606">
    <property type="protein sequence ID" value="KAA6392257.1"/>
    <property type="molecule type" value="Genomic_DNA"/>
</dbReference>
<comment type="subcellular location">
    <subcellularLocation>
        <location evidence="1">Membrane</location>
        <topology evidence="1">Multi-pass membrane protein</topology>
    </subcellularLocation>
</comment>
<dbReference type="GO" id="GO:0005524">
    <property type="term" value="F:ATP binding"/>
    <property type="evidence" value="ECO:0007669"/>
    <property type="project" value="UniProtKB-KW"/>
</dbReference>
<feature type="coiled-coil region" evidence="8">
    <location>
        <begin position="259"/>
        <end position="291"/>
    </location>
</feature>
<keyword evidence="5" id="KW-0067">ATP-binding</keyword>
<dbReference type="PANTHER" id="PTHR24223">
    <property type="entry name" value="ATP-BINDING CASSETTE SUB-FAMILY C"/>
    <property type="match status" value="1"/>
</dbReference>
<dbReference type="Pfam" id="PF00664">
    <property type="entry name" value="ABC_membrane"/>
    <property type="match status" value="1"/>
</dbReference>
<evidence type="ECO:0000313" key="12">
    <source>
        <dbReference type="EMBL" id="KAA6392257.1"/>
    </source>
</evidence>
<dbReference type="Gene3D" id="1.20.1560.10">
    <property type="entry name" value="ABC transporter type 1, transmembrane domain"/>
    <property type="match status" value="1"/>
</dbReference>
<dbReference type="Proteomes" id="UP000324800">
    <property type="component" value="Unassembled WGS sequence"/>
</dbReference>
<organism evidence="12 13">
    <name type="scientific">Streblomastix strix</name>
    <dbReference type="NCBI Taxonomy" id="222440"/>
    <lineage>
        <taxon>Eukaryota</taxon>
        <taxon>Metamonada</taxon>
        <taxon>Preaxostyla</taxon>
        <taxon>Oxymonadida</taxon>
        <taxon>Streblomastigidae</taxon>
        <taxon>Streblomastix</taxon>
    </lineage>
</organism>
<feature type="transmembrane region" description="Helical" evidence="10">
    <location>
        <begin position="602"/>
        <end position="619"/>
    </location>
</feature>
<evidence type="ECO:0000256" key="4">
    <source>
        <dbReference type="ARBA" id="ARBA00022741"/>
    </source>
</evidence>
<evidence type="ECO:0000256" key="10">
    <source>
        <dbReference type="SAM" id="Phobius"/>
    </source>
</evidence>
<keyword evidence="6 10" id="KW-1133">Transmembrane helix</keyword>
<dbReference type="InterPro" id="IPR050173">
    <property type="entry name" value="ABC_transporter_C-like"/>
</dbReference>
<evidence type="ECO:0000256" key="5">
    <source>
        <dbReference type="ARBA" id="ARBA00022840"/>
    </source>
</evidence>
<feature type="coiled-coil region" evidence="8">
    <location>
        <begin position="172"/>
        <end position="206"/>
    </location>
</feature>
<evidence type="ECO:0000259" key="11">
    <source>
        <dbReference type="PROSITE" id="PS50929"/>
    </source>
</evidence>
<feature type="coiled-coil region" evidence="8">
    <location>
        <begin position="47"/>
        <end position="98"/>
    </location>
</feature>
<feature type="transmembrane region" description="Helical" evidence="10">
    <location>
        <begin position="682"/>
        <end position="705"/>
    </location>
</feature>
<keyword evidence="4" id="KW-0547">Nucleotide-binding</keyword>
<evidence type="ECO:0000256" key="3">
    <source>
        <dbReference type="ARBA" id="ARBA00022692"/>
    </source>
</evidence>
<feature type="region of interest" description="Disordered" evidence="9">
    <location>
        <begin position="878"/>
        <end position="942"/>
    </location>
</feature>
<feature type="compositionally biased region" description="Basic and acidic residues" evidence="9">
    <location>
        <begin position="214"/>
        <end position="235"/>
    </location>
</feature>
<evidence type="ECO:0000256" key="9">
    <source>
        <dbReference type="SAM" id="MobiDB-lite"/>
    </source>
</evidence>
<evidence type="ECO:0000256" key="8">
    <source>
        <dbReference type="SAM" id="Coils"/>
    </source>
</evidence>
<feature type="domain" description="ABC transmembrane type-1" evidence="11">
    <location>
        <begin position="465"/>
        <end position="741"/>
    </location>
</feature>
<protein>
    <submittedName>
        <fullName evidence="12">Putative multidrug resistance-associated protein</fullName>
    </submittedName>
</protein>
<keyword evidence="2" id="KW-0813">Transport</keyword>